<dbReference type="AlphaFoldDB" id="A0A1W1C0B9"/>
<dbReference type="InterPro" id="IPR017853">
    <property type="entry name" value="GH"/>
</dbReference>
<organism evidence="3">
    <name type="scientific">hydrothermal vent metagenome</name>
    <dbReference type="NCBI Taxonomy" id="652676"/>
    <lineage>
        <taxon>unclassified sequences</taxon>
        <taxon>metagenomes</taxon>
        <taxon>ecological metagenomes</taxon>
    </lineage>
</organism>
<feature type="compositionally biased region" description="Basic residues" evidence="1">
    <location>
        <begin position="427"/>
        <end position="444"/>
    </location>
</feature>
<dbReference type="Pfam" id="PF13200">
    <property type="entry name" value="DUF4015"/>
    <property type="match status" value="1"/>
</dbReference>
<dbReference type="GO" id="GO:0016787">
    <property type="term" value="F:hydrolase activity"/>
    <property type="evidence" value="ECO:0007669"/>
    <property type="project" value="UniProtKB-KW"/>
</dbReference>
<feature type="region of interest" description="Disordered" evidence="1">
    <location>
        <begin position="419"/>
        <end position="478"/>
    </location>
</feature>
<dbReference type="Gene3D" id="3.20.20.80">
    <property type="entry name" value="Glycosidases"/>
    <property type="match status" value="1"/>
</dbReference>
<dbReference type="InterPro" id="IPR025275">
    <property type="entry name" value="DUF4015"/>
</dbReference>
<evidence type="ECO:0000259" key="2">
    <source>
        <dbReference type="Pfam" id="PF13200"/>
    </source>
</evidence>
<evidence type="ECO:0000313" key="3">
    <source>
        <dbReference type="EMBL" id="SFV59194.1"/>
    </source>
</evidence>
<proteinExistence type="predicted"/>
<feature type="domain" description="DUF4015" evidence="2">
    <location>
        <begin position="93"/>
        <end position="400"/>
    </location>
</feature>
<dbReference type="SUPFAM" id="SSF49464">
    <property type="entry name" value="Carboxypeptidase regulatory domain-like"/>
    <property type="match status" value="1"/>
</dbReference>
<sequence>MIKILFFILTTIYTYATFSGHVVDINSGKAIKGAMVSDAKHMVKTDENGTFHIDTKAEHLQIKAYGYLPIRVSNFEQFSGTSYKLKPFKLKAFYVNFYAANAKSKSFKNILKKIKSTQMNAVIIDIKDVKGNISYDTKLSEPKKIGATKITTISNLPKFIKDLKEMGIYTIARIAVFKDTRQAKKFPSRAVKDANGRVWIDTHDTAWVDPHSNRAQNYTLNIAVEVAKAGFDEVNFDYIRFPAKEGLRFAKADTQANRISAIENFLYRAKKRLMAYPLFISVDIFGYVAWNKTDTHIGQTVASLAKHTDYISPMLYPSGFHKWTLGYSDPTAYPYQIVKASILKAHSDIEPNRIRPWLQSFRDYAFSRKDYKEYEIAQQIKASDDCNTTGWLLWNPSSRYPYVNKHMFDLVKHSAIKRVKTSDQRGRISKKKSSKKTKSKKLSKKSIEKSSSKKVPKRAIDKKESRHKKESKESVNKSIEIIKPKPKLFNLDRLLESDGSDY</sequence>
<accession>A0A1W1C0B9</accession>
<gene>
    <name evidence="3" type="ORF">MNB_SV-6-1257</name>
</gene>
<evidence type="ECO:0000256" key="1">
    <source>
        <dbReference type="SAM" id="MobiDB-lite"/>
    </source>
</evidence>
<dbReference type="SUPFAM" id="SSF51445">
    <property type="entry name" value="(Trans)glycosidases"/>
    <property type="match status" value="1"/>
</dbReference>
<keyword evidence="3" id="KW-0378">Hydrolase</keyword>
<dbReference type="EMBL" id="FPHC01000050">
    <property type="protein sequence ID" value="SFV59194.1"/>
    <property type="molecule type" value="Genomic_DNA"/>
</dbReference>
<reference evidence="3" key="1">
    <citation type="submission" date="2016-10" db="EMBL/GenBank/DDBJ databases">
        <authorList>
            <person name="de Groot N.N."/>
        </authorList>
    </citation>
    <scope>NUCLEOTIDE SEQUENCE</scope>
</reference>
<protein>
    <submittedName>
        <fullName evidence="3">COG1306 predicted glycoside hydrolase</fullName>
    </submittedName>
</protein>
<name>A0A1W1C0B9_9ZZZZ</name>
<dbReference type="InterPro" id="IPR008969">
    <property type="entry name" value="CarboxyPept-like_regulatory"/>
</dbReference>